<reference evidence="2 3" key="1">
    <citation type="submission" date="2016-01" db="EMBL/GenBank/DDBJ databases">
        <title>Annotation of Pseudomonas oryzihabitans USDA-ARS-USMARC-56511.</title>
        <authorList>
            <person name="Harhay G.P."/>
            <person name="Harhay D.M."/>
            <person name="Smith T.P.L."/>
            <person name="Bono J.L."/>
            <person name="Heaton M.P."/>
            <person name="Clawson M.L."/>
            <person name="Chitko-Mckown C.G."/>
            <person name="Capik S.F."/>
            <person name="DeDonder K.D."/>
            <person name="Apley M.D."/>
            <person name="Lubbers B.V."/>
            <person name="White B.J."/>
            <person name="Larson R.L."/>
        </authorList>
    </citation>
    <scope>NUCLEOTIDE SEQUENCE [LARGE SCALE GENOMIC DNA]</scope>
    <source>
        <strain evidence="2 3">USDA-ARS-USMARC-56511</strain>
    </source>
</reference>
<dbReference type="Pfam" id="PF10938">
    <property type="entry name" value="YfdX"/>
    <property type="match status" value="1"/>
</dbReference>
<evidence type="ECO:0008006" key="4">
    <source>
        <dbReference type="Google" id="ProtNLM"/>
    </source>
</evidence>
<accession>A0A0U4VLJ6</accession>
<sequence length="235" mass="24833">MNVKNKLAKSMLVVAIVAACSSAAFAATQAPSPSELGSFQALSTQGQRAFTDISAARVELFQGHTTKAVAHVKDAQQALKLAQSDNTALKKAASDLKVKDNQGKADTSTTVTSWLPIWGDTMVQDSYMANPQKVKAVTDANSKLKHGDAKGAAETLRLAGVDIDTTIALAPLKQTTTDVDQAAKQLASDKFYEANLTLKQAQDEVRYASTAMDFTANKHGLQPAGSFTETVTPSS</sequence>
<dbReference type="EMBL" id="CP013987">
    <property type="protein sequence ID" value="ALZ84016.1"/>
    <property type="molecule type" value="Genomic_DNA"/>
</dbReference>
<protein>
    <recommendedName>
        <fullName evidence="4">YfdX family protein</fullName>
    </recommendedName>
</protein>
<dbReference type="InterPro" id="IPR021236">
    <property type="entry name" value="Uncharacterised_YfdX"/>
</dbReference>
<organism evidence="2 3">
    <name type="scientific">Pseudomonas oryzihabitans</name>
    <dbReference type="NCBI Taxonomy" id="47885"/>
    <lineage>
        <taxon>Bacteria</taxon>
        <taxon>Pseudomonadati</taxon>
        <taxon>Pseudomonadota</taxon>
        <taxon>Gammaproteobacteria</taxon>
        <taxon>Pseudomonadales</taxon>
        <taxon>Pseudomonadaceae</taxon>
        <taxon>Pseudomonas</taxon>
    </lineage>
</organism>
<dbReference type="RefSeq" id="WP_059314240.1">
    <property type="nucleotide sequence ID" value="NZ_CP013987.1"/>
</dbReference>
<dbReference type="KEGG" id="por:APT59_07235"/>
<evidence type="ECO:0000313" key="2">
    <source>
        <dbReference type="EMBL" id="ALZ84016.1"/>
    </source>
</evidence>
<feature type="chain" id="PRO_5006853014" description="YfdX family protein" evidence="1">
    <location>
        <begin position="27"/>
        <end position="235"/>
    </location>
</feature>
<dbReference type="PROSITE" id="PS51257">
    <property type="entry name" value="PROKAR_LIPOPROTEIN"/>
    <property type="match status" value="1"/>
</dbReference>
<dbReference type="Gene3D" id="1.20.120.1940">
    <property type="entry name" value="YfdX protein domain"/>
    <property type="match status" value="1"/>
</dbReference>
<evidence type="ECO:0000256" key="1">
    <source>
        <dbReference type="SAM" id="SignalP"/>
    </source>
</evidence>
<feature type="signal peptide" evidence="1">
    <location>
        <begin position="1"/>
        <end position="26"/>
    </location>
</feature>
<keyword evidence="1" id="KW-0732">Signal</keyword>
<dbReference type="Proteomes" id="UP000064137">
    <property type="component" value="Chromosome"/>
</dbReference>
<dbReference type="AlphaFoldDB" id="A0A0U4VLJ6"/>
<proteinExistence type="predicted"/>
<gene>
    <name evidence="2" type="ORF">APT59_07235</name>
</gene>
<dbReference type="Gene3D" id="6.10.250.2140">
    <property type="match status" value="1"/>
</dbReference>
<dbReference type="OrthoDB" id="6506866at2"/>
<evidence type="ECO:0000313" key="3">
    <source>
        <dbReference type="Proteomes" id="UP000064137"/>
    </source>
</evidence>
<name>A0A0U4VLJ6_9PSED</name>